<feature type="signal peptide" evidence="1">
    <location>
        <begin position="1"/>
        <end position="15"/>
    </location>
</feature>
<evidence type="ECO:0000313" key="3">
    <source>
        <dbReference type="Proteomes" id="UP000230390"/>
    </source>
</evidence>
<gene>
    <name evidence="2" type="ORF">CR105_06285</name>
</gene>
<reference evidence="2 3" key="1">
    <citation type="submission" date="2017-10" db="EMBL/GenBank/DDBJ databases">
        <title>Massilia psychrophilum sp. nov., a novel purple-pigmented bacterium isolated from Tianshan glacier, Xinjiang Municipality, China.</title>
        <authorList>
            <person name="Wang H."/>
        </authorList>
    </citation>
    <scope>NUCLEOTIDE SEQUENCE [LARGE SCALE GENOMIC DNA]</scope>
    <source>
        <strain evidence="2 3">JCM 30074</strain>
    </source>
</reference>
<dbReference type="RefSeq" id="WP_099787592.1">
    <property type="nucleotide sequence ID" value="NZ_JBHLYV010000029.1"/>
</dbReference>
<protein>
    <submittedName>
        <fullName evidence="2">Uncharacterized protein</fullName>
    </submittedName>
</protein>
<dbReference type="OrthoDB" id="8740847at2"/>
<keyword evidence="1" id="KW-0732">Signal</keyword>
<evidence type="ECO:0000313" key="2">
    <source>
        <dbReference type="EMBL" id="PIL45682.1"/>
    </source>
</evidence>
<organism evidence="2 3">
    <name type="scientific">Massilia eurypsychrophila</name>
    <dbReference type="NCBI Taxonomy" id="1485217"/>
    <lineage>
        <taxon>Bacteria</taxon>
        <taxon>Pseudomonadati</taxon>
        <taxon>Pseudomonadota</taxon>
        <taxon>Betaproteobacteria</taxon>
        <taxon>Burkholderiales</taxon>
        <taxon>Oxalobacteraceae</taxon>
        <taxon>Telluria group</taxon>
        <taxon>Massilia</taxon>
    </lineage>
</organism>
<comment type="caution">
    <text evidence="2">The sequence shown here is derived from an EMBL/GenBank/DDBJ whole genome shotgun (WGS) entry which is preliminary data.</text>
</comment>
<dbReference type="Proteomes" id="UP000230390">
    <property type="component" value="Unassembled WGS sequence"/>
</dbReference>
<feature type="chain" id="PRO_5013715163" evidence="1">
    <location>
        <begin position="16"/>
        <end position="348"/>
    </location>
</feature>
<keyword evidence="3" id="KW-1185">Reference proteome</keyword>
<name>A0A2G8TI13_9BURK</name>
<dbReference type="AlphaFoldDB" id="A0A2G8TI13"/>
<proteinExistence type="predicted"/>
<accession>A0A2G8TI13</accession>
<dbReference type="EMBL" id="PDOC01000003">
    <property type="protein sequence ID" value="PIL45682.1"/>
    <property type="molecule type" value="Genomic_DNA"/>
</dbReference>
<evidence type="ECO:0000256" key="1">
    <source>
        <dbReference type="SAM" id="SignalP"/>
    </source>
</evidence>
<sequence length="348" mass="37815">MLSALVLALAAPASAARPRALPAAADLAVDFKALARQRPWTCAVQPAIGVPPAGWAAVADQCAWQNRLRMRRWSGPVAAKPGACVSAQAQWWAWARGAAPAAGTPAAGTPAAWRTTWATQSIIDERGAEKRIVIARRLKNGEWSATEWRWNPSPRAATRAWQEGRWKLLAERAAQLRAPAEAAQGAPQARMLRAVLEANLGTRAGEIGERGWRWQGDGLCLAVDEAGLGQQIMQLPYSSDDSRLEQRAAMQLQLARRYPRATWLTNFSLVPTSPNERGGAKFYAIWTEQATLKGQLWIPTRGNGPLVRLRLTAALPGVAAEAPAVARAEQAMQRELMALASRWAAQHE</sequence>